<dbReference type="SUPFAM" id="SSF47648">
    <property type="entry name" value="Nucleoside phosphorylase/phosphoribosyltransferase N-terminal domain"/>
    <property type="match status" value="1"/>
</dbReference>
<dbReference type="RefSeq" id="WP_053603170.1">
    <property type="nucleotide sequence ID" value="NZ_CP012600.1"/>
</dbReference>
<dbReference type="SUPFAM" id="SSF52418">
    <property type="entry name" value="Nucleoside phosphorylase/phosphoribosyltransferase catalytic domain"/>
    <property type="match status" value="1"/>
</dbReference>
<dbReference type="STRING" id="1441095.AM592_07245"/>
<comment type="subunit">
    <text evidence="9">Homodimer.</text>
</comment>
<dbReference type="InterPro" id="IPR005940">
    <property type="entry name" value="Anthranilate_Pribosyl_Tfrase"/>
</dbReference>
<keyword evidence="6 9" id="KW-0057">Aromatic amino acid biosynthesis</keyword>
<accession>A0A0M4FWR8</accession>
<evidence type="ECO:0000256" key="7">
    <source>
        <dbReference type="ARBA" id="ARBA00052328"/>
    </source>
</evidence>
<feature type="binding site" evidence="9">
    <location>
        <position position="78"/>
    </location>
    <ligand>
        <name>5-phospho-alpha-D-ribose 1-diphosphate</name>
        <dbReference type="ChEBI" id="CHEBI:58017"/>
    </ligand>
</feature>
<dbReference type="InterPro" id="IPR000312">
    <property type="entry name" value="Glycosyl_Trfase_fam3"/>
</dbReference>
<dbReference type="HAMAP" id="MF_00211">
    <property type="entry name" value="TrpD"/>
    <property type="match status" value="1"/>
</dbReference>
<dbReference type="Pfam" id="PF02885">
    <property type="entry name" value="Glycos_trans_3N"/>
    <property type="match status" value="1"/>
</dbReference>
<feature type="binding site" evidence="9">
    <location>
        <begin position="106"/>
        <end position="114"/>
    </location>
    <ligand>
        <name>5-phospho-alpha-D-ribose 1-diphosphate</name>
        <dbReference type="ChEBI" id="CHEBI:58017"/>
    </ligand>
</feature>
<evidence type="ECO:0000259" key="10">
    <source>
        <dbReference type="Pfam" id="PF00591"/>
    </source>
</evidence>
<comment type="caution">
    <text evidence="9">Lacks conserved residue(s) required for the propagation of feature annotation.</text>
</comment>
<comment type="pathway">
    <text evidence="1 9">Amino-acid biosynthesis; L-tryptophan biosynthesis; L-tryptophan from chorismate: step 2/5.</text>
</comment>
<feature type="binding site" evidence="9">
    <location>
        <position position="86"/>
    </location>
    <ligand>
        <name>5-phospho-alpha-D-ribose 1-diphosphate</name>
        <dbReference type="ChEBI" id="CHEBI:58017"/>
    </ligand>
</feature>
<protein>
    <recommendedName>
        <fullName evidence="9">Anthranilate phosphoribosyltransferase</fullName>
        <ecNumber evidence="9">2.4.2.18</ecNumber>
    </recommendedName>
</protein>
<evidence type="ECO:0000313" key="12">
    <source>
        <dbReference type="EMBL" id="ALC81413.1"/>
    </source>
</evidence>
<feature type="binding site" evidence="9">
    <location>
        <position position="90"/>
    </location>
    <ligand>
        <name>Mg(2+)</name>
        <dbReference type="ChEBI" id="CHEBI:18420"/>
        <label>1</label>
    </ligand>
</feature>
<dbReference type="Gene3D" id="1.20.970.10">
    <property type="entry name" value="Transferase, Pyrimidine Nucleoside Phosphorylase, Chain C"/>
    <property type="match status" value="1"/>
</dbReference>
<comment type="similarity">
    <text evidence="8">In the C-terminal section; belongs to the anthranilate phosphoribosyltransferase family.</text>
</comment>
<dbReference type="InterPro" id="IPR036320">
    <property type="entry name" value="Glycosyl_Trfase_fam3_N_dom_sf"/>
</dbReference>
<comment type="catalytic activity">
    <reaction evidence="7 9">
        <text>N-(5-phospho-beta-D-ribosyl)anthranilate + diphosphate = 5-phospho-alpha-D-ribose 1-diphosphate + anthranilate</text>
        <dbReference type="Rhea" id="RHEA:11768"/>
        <dbReference type="ChEBI" id="CHEBI:16567"/>
        <dbReference type="ChEBI" id="CHEBI:18277"/>
        <dbReference type="ChEBI" id="CHEBI:33019"/>
        <dbReference type="ChEBI" id="CHEBI:58017"/>
        <dbReference type="EC" id="2.4.2.18"/>
    </reaction>
</comment>
<evidence type="ECO:0000256" key="4">
    <source>
        <dbReference type="ARBA" id="ARBA00022679"/>
    </source>
</evidence>
<feature type="binding site" evidence="9">
    <location>
        <position position="223"/>
    </location>
    <ligand>
        <name>Mg(2+)</name>
        <dbReference type="ChEBI" id="CHEBI:18420"/>
        <label>2</label>
    </ligand>
</feature>
<feature type="domain" description="Glycosyl transferase family 3 N-terminal" evidence="11">
    <location>
        <begin position="3"/>
        <end position="64"/>
    </location>
</feature>
<comment type="similarity">
    <text evidence="9">Belongs to the anthranilate phosphoribosyltransferase family.</text>
</comment>
<sequence>MNSLLNHVVNGHRLTEQNAAELMDQMMAGELTPSETGGILSLLAYRGESVDEITGFVKAIRNRAVQVDEIDEVVDTCGTGGDGASTFNISTAAAIVASSCGAKIAKHGNRSVSSKSGSADVLEHLQIAIQSTPDEAKQAVLKKNMTFLFAPLYHSSMKNVAQVRKELGFRTVFNILGPLINPMQAKRQVIGVYSLEKAKIMAAALERFGPKHVLFVNGEDGLDELTITAPTNVIELKDGERKEYKITPEEAGLSYGRITDIQVNTPEESGKIITSVFNNRTSGTALHIIAFNAGAALYTAGKAQNLKEGVEIALDAIKTGKALDQLEKLKQKKEELYA</sequence>
<dbReference type="NCBIfam" id="TIGR01245">
    <property type="entry name" value="trpD"/>
    <property type="match status" value="1"/>
</dbReference>
<keyword evidence="4 9" id="KW-0808">Transferase</keyword>
<name>A0A0M4FWR8_9BACI</name>
<evidence type="ECO:0000256" key="6">
    <source>
        <dbReference type="ARBA" id="ARBA00023141"/>
    </source>
</evidence>
<organism evidence="12 13">
    <name type="scientific">Bacillus gobiensis</name>
    <dbReference type="NCBI Taxonomy" id="1441095"/>
    <lineage>
        <taxon>Bacteria</taxon>
        <taxon>Bacillati</taxon>
        <taxon>Bacillota</taxon>
        <taxon>Bacilli</taxon>
        <taxon>Bacillales</taxon>
        <taxon>Bacillaceae</taxon>
        <taxon>Bacillus</taxon>
    </lineage>
</organism>
<dbReference type="Pfam" id="PF00591">
    <property type="entry name" value="Glycos_transf_3"/>
    <property type="match status" value="1"/>
</dbReference>
<keyword evidence="13" id="KW-1185">Reference proteome</keyword>
<feature type="binding site" evidence="9">
    <location>
        <begin position="88"/>
        <end position="91"/>
    </location>
    <ligand>
        <name>5-phospho-alpha-D-ribose 1-diphosphate</name>
        <dbReference type="ChEBI" id="CHEBI:58017"/>
    </ligand>
</feature>
<dbReference type="GO" id="GO:0004048">
    <property type="term" value="F:anthranilate phosphoribosyltransferase activity"/>
    <property type="evidence" value="ECO:0007669"/>
    <property type="project" value="UniProtKB-UniRule"/>
</dbReference>
<evidence type="ECO:0000256" key="1">
    <source>
        <dbReference type="ARBA" id="ARBA00004907"/>
    </source>
</evidence>
<dbReference type="GO" id="GO:0000287">
    <property type="term" value="F:magnesium ion binding"/>
    <property type="evidence" value="ECO:0007669"/>
    <property type="project" value="UniProtKB-UniRule"/>
</dbReference>
<dbReference type="PANTHER" id="PTHR43285:SF2">
    <property type="entry name" value="ANTHRANILATE PHOSPHORIBOSYLTRANSFERASE"/>
    <property type="match status" value="1"/>
</dbReference>
<evidence type="ECO:0000256" key="8">
    <source>
        <dbReference type="ARBA" id="ARBA00061188"/>
    </source>
</evidence>
<dbReference type="EC" id="2.4.2.18" evidence="9"/>
<dbReference type="AlphaFoldDB" id="A0A0M4FWR8"/>
<comment type="function">
    <text evidence="9">Catalyzes the transfer of the phosphoribosyl group of 5-phosphorylribose-1-pyrophosphate (PRPP) to anthranilate to yield N-(5'-phosphoribosyl)-anthranilate (PRA).</text>
</comment>
<keyword evidence="5 9" id="KW-0822">Tryptophan biosynthesis</keyword>
<evidence type="ECO:0000259" key="11">
    <source>
        <dbReference type="Pfam" id="PF02885"/>
    </source>
</evidence>
<evidence type="ECO:0000256" key="5">
    <source>
        <dbReference type="ARBA" id="ARBA00022822"/>
    </source>
</evidence>
<dbReference type="GO" id="GO:0005829">
    <property type="term" value="C:cytosol"/>
    <property type="evidence" value="ECO:0007669"/>
    <property type="project" value="TreeGrafter"/>
</dbReference>
<feature type="binding site" evidence="9">
    <location>
        <position position="224"/>
    </location>
    <ligand>
        <name>Mg(2+)</name>
        <dbReference type="ChEBI" id="CHEBI:18420"/>
        <label>1</label>
    </ligand>
</feature>
<feature type="binding site" evidence="9">
    <location>
        <position position="118"/>
    </location>
    <ligand>
        <name>5-phospho-alpha-D-ribose 1-diphosphate</name>
        <dbReference type="ChEBI" id="CHEBI:58017"/>
    </ligand>
</feature>
<keyword evidence="2 9" id="KW-0028">Amino-acid biosynthesis</keyword>
<evidence type="ECO:0000256" key="9">
    <source>
        <dbReference type="HAMAP-Rule" id="MF_00211"/>
    </source>
</evidence>
<proteinExistence type="inferred from homology"/>
<dbReference type="Proteomes" id="UP000067625">
    <property type="component" value="Chromosome"/>
</dbReference>
<dbReference type="UniPathway" id="UPA00035">
    <property type="reaction ID" value="UER00041"/>
</dbReference>
<keyword evidence="3 9" id="KW-0328">Glycosyltransferase</keyword>
<dbReference type="PANTHER" id="PTHR43285">
    <property type="entry name" value="ANTHRANILATE PHOSPHORIBOSYLTRANSFERASE"/>
    <property type="match status" value="1"/>
</dbReference>
<reference evidence="12 13" key="2">
    <citation type="journal article" date="2016" name="Int. J. Syst. Evol. Microbiol.">
        <title>Bacillus gobiensis sp. nov., isolated from a soil sample.</title>
        <authorList>
            <person name="Liu B."/>
            <person name="Liu G.H."/>
            <person name="Cetin S."/>
            <person name="Schumann P."/>
            <person name="Pan Z.Z."/>
            <person name="Chen Q.Q."/>
        </authorList>
    </citation>
    <scope>NUCLEOTIDE SEQUENCE [LARGE SCALE GENOMIC DNA]</scope>
    <source>
        <strain evidence="12 13">FJAT-4402</strain>
    </source>
</reference>
<reference evidence="13" key="1">
    <citation type="submission" date="2015-08" db="EMBL/GenBank/DDBJ databases">
        <title>Genome sequencing project for genomic taxonomy and phylogenomics of Bacillus-like bacteria.</title>
        <authorList>
            <person name="Liu B."/>
            <person name="Wang J."/>
            <person name="Zhu Y."/>
            <person name="Liu G."/>
            <person name="Chen Q."/>
            <person name="Chen Z."/>
            <person name="Lan J."/>
            <person name="Che J."/>
            <person name="Ge C."/>
            <person name="Shi H."/>
            <person name="Pan Z."/>
            <person name="Liu X."/>
        </authorList>
    </citation>
    <scope>NUCLEOTIDE SEQUENCE [LARGE SCALE GENOMIC DNA]</scope>
    <source>
        <strain evidence="13">FJAT-4402</strain>
    </source>
</reference>
<keyword evidence="9" id="KW-0479">Metal-binding</keyword>
<dbReference type="OrthoDB" id="9806430at2"/>
<dbReference type="InterPro" id="IPR035902">
    <property type="entry name" value="Nuc_phospho_transferase"/>
</dbReference>
<evidence type="ECO:0000313" key="13">
    <source>
        <dbReference type="Proteomes" id="UP000067625"/>
    </source>
</evidence>
<evidence type="ECO:0000256" key="3">
    <source>
        <dbReference type="ARBA" id="ARBA00022676"/>
    </source>
</evidence>
<dbReference type="InterPro" id="IPR017459">
    <property type="entry name" value="Glycosyl_Trfase_fam3_N_dom"/>
</dbReference>
<feature type="binding site" evidence="9">
    <location>
        <position position="164"/>
    </location>
    <ligand>
        <name>anthranilate</name>
        <dbReference type="ChEBI" id="CHEBI:16567"/>
        <label>2</label>
    </ligand>
</feature>
<dbReference type="GO" id="GO:0000162">
    <property type="term" value="P:L-tryptophan biosynthetic process"/>
    <property type="evidence" value="ECO:0007669"/>
    <property type="project" value="UniProtKB-UniRule"/>
</dbReference>
<dbReference type="FunFam" id="3.40.1030.10:FF:000002">
    <property type="entry name" value="Anthranilate phosphoribosyltransferase"/>
    <property type="match status" value="1"/>
</dbReference>
<evidence type="ECO:0000256" key="2">
    <source>
        <dbReference type="ARBA" id="ARBA00022605"/>
    </source>
</evidence>
<dbReference type="EMBL" id="CP012600">
    <property type="protein sequence ID" value="ALC81413.1"/>
    <property type="molecule type" value="Genomic_DNA"/>
</dbReference>
<feature type="binding site" evidence="9">
    <location>
        <position position="78"/>
    </location>
    <ligand>
        <name>anthranilate</name>
        <dbReference type="ChEBI" id="CHEBI:16567"/>
        <label>1</label>
    </ligand>
</feature>
<feature type="binding site" evidence="9">
    <location>
        <begin position="81"/>
        <end position="82"/>
    </location>
    <ligand>
        <name>5-phospho-alpha-D-ribose 1-diphosphate</name>
        <dbReference type="ChEBI" id="CHEBI:58017"/>
    </ligand>
</feature>
<gene>
    <name evidence="9 12" type="primary">trpD</name>
    <name evidence="12" type="ORF">AM592_07245</name>
</gene>
<dbReference type="Gene3D" id="3.40.1030.10">
    <property type="entry name" value="Nucleoside phosphorylase/phosphoribosyltransferase catalytic domain"/>
    <property type="match status" value="1"/>
</dbReference>
<feature type="domain" description="Glycosyl transferase family 3" evidence="10">
    <location>
        <begin position="72"/>
        <end position="323"/>
    </location>
</feature>
<keyword evidence="9" id="KW-0460">Magnesium</keyword>
<dbReference type="PATRIC" id="fig|1441095.3.peg.1599"/>
<comment type="cofactor">
    <cofactor evidence="9">
        <name>Mg(2+)</name>
        <dbReference type="ChEBI" id="CHEBI:18420"/>
    </cofactor>
    <text evidence="9">Binds 2 magnesium ions per monomer.</text>
</comment>
<feature type="binding site" evidence="9">
    <location>
        <position position="224"/>
    </location>
    <ligand>
        <name>Mg(2+)</name>
        <dbReference type="ChEBI" id="CHEBI:18420"/>
        <label>2</label>
    </ligand>
</feature>
<feature type="binding site" evidence="9">
    <location>
        <position position="109"/>
    </location>
    <ligand>
        <name>anthranilate</name>
        <dbReference type="ChEBI" id="CHEBI:16567"/>
        <label>1</label>
    </ligand>
</feature>